<dbReference type="PANTHER" id="PTHR24221">
    <property type="entry name" value="ATP-BINDING CASSETTE SUB-FAMILY B"/>
    <property type="match status" value="1"/>
</dbReference>
<evidence type="ECO:0000259" key="9">
    <source>
        <dbReference type="PROSITE" id="PS50893"/>
    </source>
</evidence>
<dbReference type="SUPFAM" id="SSF52540">
    <property type="entry name" value="P-loop containing nucleoside triphosphate hydrolases"/>
    <property type="match status" value="1"/>
</dbReference>
<dbReference type="PROSITE" id="PS50929">
    <property type="entry name" value="ABC_TM1F"/>
    <property type="match status" value="1"/>
</dbReference>
<evidence type="ECO:0000256" key="7">
    <source>
        <dbReference type="ARBA" id="ARBA00023136"/>
    </source>
</evidence>
<dbReference type="InterPro" id="IPR017871">
    <property type="entry name" value="ABC_transporter-like_CS"/>
</dbReference>
<dbReference type="InterPro" id="IPR039421">
    <property type="entry name" value="Type_1_exporter"/>
</dbReference>
<comment type="subcellular location">
    <subcellularLocation>
        <location evidence="1">Cell membrane</location>
        <topology evidence="1">Multi-pass membrane protein</topology>
    </subcellularLocation>
</comment>
<protein>
    <submittedName>
        <fullName evidence="11">Type I secretion system permease/ATPase</fullName>
    </submittedName>
</protein>
<keyword evidence="3 8" id="KW-0812">Transmembrane</keyword>
<dbReference type="InterPro" id="IPR027417">
    <property type="entry name" value="P-loop_NTPase"/>
</dbReference>
<dbReference type="RefSeq" id="WP_254744524.1">
    <property type="nucleotide sequence ID" value="NZ_JANCLU010000017.1"/>
</dbReference>
<keyword evidence="4" id="KW-0547">Nucleotide-binding</keyword>
<dbReference type="SUPFAM" id="SSF90123">
    <property type="entry name" value="ABC transporter transmembrane region"/>
    <property type="match status" value="1"/>
</dbReference>
<dbReference type="InterPro" id="IPR003593">
    <property type="entry name" value="AAA+_ATPase"/>
</dbReference>
<keyword evidence="12" id="KW-1185">Reference proteome</keyword>
<dbReference type="PANTHER" id="PTHR24221:SF248">
    <property type="entry name" value="ABC TRANSPORTER TRANSMEMBRANE REGION"/>
    <property type="match status" value="1"/>
</dbReference>
<dbReference type="InterPro" id="IPR036640">
    <property type="entry name" value="ABC1_TM_sf"/>
</dbReference>
<evidence type="ECO:0000256" key="1">
    <source>
        <dbReference type="ARBA" id="ARBA00004651"/>
    </source>
</evidence>
<dbReference type="CDD" id="cd18586">
    <property type="entry name" value="ABC_6TM_PrtD_like"/>
    <property type="match status" value="1"/>
</dbReference>
<dbReference type="InterPro" id="IPR003439">
    <property type="entry name" value="ABC_transporter-like_ATP-bd"/>
</dbReference>
<gene>
    <name evidence="11" type="ORF">NK718_16425</name>
</gene>
<evidence type="ECO:0000313" key="12">
    <source>
        <dbReference type="Proteomes" id="UP001205890"/>
    </source>
</evidence>
<dbReference type="Proteomes" id="UP001205890">
    <property type="component" value="Unassembled WGS sequence"/>
</dbReference>
<dbReference type="EMBL" id="JANCLU010000017">
    <property type="protein sequence ID" value="MCP8940114.1"/>
    <property type="molecule type" value="Genomic_DNA"/>
</dbReference>
<evidence type="ECO:0000256" key="6">
    <source>
        <dbReference type="ARBA" id="ARBA00022989"/>
    </source>
</evidence>
<evidence type="ECO:0000256" key="4">
    <source>
        <dbReference type="ARBA" id="ARBA00022741"/>
    </source>
</evidence>
<dbReference type="SMART" id="SM00382">
    <property type="entry name" value="AAA"/>
    <property type="match status" value="1"/>
</dbReference>
<evidence type="ECO:0000259" key="10">
    <source>
        <dbReference type="PROSITE" id="PS50929"/>
    </source>
</evidence>
<dbReference type="PROSITE" id="PS50893">
    <property type="entry name" value="ABC_TRANSPORTER_2"/>
    <property type="match status" value="1"/>
</dbReference>
<comment type="similarity">
    <text evidence="2">Belongs to the ABC transporter superfamily.</text>
</comment>
<reference evidence="11 12" key="1">
    <citation type="submission" date="2022-07" db="EMBL/GenBank/DDBJ databases">
        <authorList>
            <person name="Li W.-J."/>
            <person name="Deng Q.-Q."/>
        </authorList>
    </citation>
    <scope>NUCLEOTIDE SEQUENCE [LARGE SCALE GENOMIC DNA]</scope>
    <source>
        <strain evidence="11 12">SYSU M60028</strain>
    </source>
</reference>
<sequence>MRSFKGAFAGVGVISAFVNIMTLTGTVYMLEVYDRVLPSKSVPTLIALSLLIVVLFLMQGALEFIRGRILSNIGASLDETFGSRVYAAILRLPLVTKPGGDGLQPLRDLDQVRAFLGSAGPTALFDLPWMPLYLIIAFAFHFWIGMTALIGSALLIAITLTAERLTKGPARESTTLLATRNALTESTRRNAEVIRAMGMSRRLGARWIDTHLNHLDANLRASDIAGGLGSLSRTLRMLLQSLVLGVGAYLAIKQEVSPGAIIACSVLLSRSLQPVELSVAHWKPFLSARQSWARLNMLLTQLPEESEPMLLPEPRVGLRVENISVVPPGDRRLIVQDVSFAVGAGQGLGVIGPSASGKSSLIRAITGVWPVVRGSIRLDGAALDQWSAEQLGRHVGYLPQDIELFDGTVAENISRFDSEPNPEAVIEAATQAGVHDMILRLANGYETKLGDGAVALSAGQRQRVGLARALYGKPFLVVLDEPNSNLDAAGEEALANAMTGVRARGGIVIVVAHRPSALGAVDQVLVMNEGRMQAFGPKEEVFEKYVRRGPPVPAPAKLKAVGEGQG</sequence>
<dbReference type="InterPro" id="IPR011527">
    <property type="entry name" value="ABC1_TM_dom"/>
</dbReference>
<feature type="transmembrane region" description="Helical" evidence="8">
    <location>
        <begin position="7"/>
        <end position="30"/>
    </location>
</feature>
<keyword evidence="5" id="KW-0067">ATP-binding</keyword>
<evidence type="ECO:0000313" key="11">
    <source>
        <dbReference type="EMBL" id="MCP8940114.1"/>
    </source>
</evidence>
<organism evidence="11 12">
    <name type="scientific">Alsobacter ponti</name>
    <dbReference type="NCBI Taxonomy" id="2962936"/>
    <lineage>
        <taxon>Bacteria</taxon>
        <taxon>Pseudomonadati</taxon>
        <taxon>Pseudomonadota</taxon>
        <taxon>Alphaproteobacteria</taxon>
        <taxon>Hyphomicrobiales</taxon>
        <taxon>Alsobacteraceae</taxon>
        <taxon>Alsobacter</taxon>
    </lineage>
</organism>
<proteinExistence type="inferred from homology"/>
<feature type="transmembrane region" description="Helical" evidence="8">
    <location>
        <begin position="132"/>
        <end position="158"/>
    </location>
</feature>
<evidence type="ECO:0000256" key="2">
    <source>
        <dbReference type="ARBA" id="ARBA00005417"/>
    </source>
</evidence>
<evidence type="ECO:0000256" key="3">
    <source>
        <dbReference type="ARBA" id="ARBA00022692"/>
    </source>
</evidence>
<dbReference type="Gene3D" id="3.40.50.300">
    <property type="entry name" value="P-loop containing nucleotide triphosphate hydrolases"/>
    <property type="match status" value="1"/>
</dbReference>
<dbReference type="NCBIfam" id="TIGR01842">
    <property type="entry name" value="type_I_sec_PrtD"/>
    <property type="match status" value="1"/>
</dbReference>
<evidence type="ECO:0000256" key="5">
    <source>
        <dbReference type="ARBA" id="ARBA00022840"/>
    </source>
</evidence>
<dbReference type="Gene3D" id="1.20.1560.10">
    <property type="entry name" value="ABC transporter type 1, transmembrane domain"/>
    <property type="match status" value="1"/>
</dbReference>
<keyword evidence="6 8" id="KW-1133">Transmembrane helix</keyword>
<dbReference type="Pfam" id="PF00664">
    <property type="entry name" value="ABC_membrane"/>
    <property type="match status" value="1"/>
</dbReference>
<dbReference type="Pfam" id="PF00005">
    <property type="entry name" value="ABC_tran"/>
    <property type="match status" value="1"/>
</dbReference>
<name>A0ABT1LF94_9HYPH</name>
<dbReference type="InterPro" id="IPR010128">
    <property type="entry name" value="ATPase_T1SS_PrtD-like"/>
</dbReference>
<dbReference type="CDD" id="cd03246">
    <property type="entry name" value="ABCC_Protease_Secretion"/>
    <property type="match status" value="1"/>
</dbReference>
<feature type="domain" description="ABC transmembrane type-1" evidence="10">
    <location>
        <begin position="9"/>
        <end position="287"/>
    </location>
</feature>
<dbReference type="InterPro" id="IPR047957">
    <property type="entry name" value="ABC_AprD-like_6TM"/>
</dbReference>
<dbReference type="PROSITE" id="PS00211">
    <property type="entry name" value="ABC_TRANSPORTER_1"/>
    <property type="match status" value="1"/>
</dbReference>
<comment type="caution">
    <text evidence="11">The sequence shown here is derived from an EMBL/GenBank/DDBJ whole genome shotgun (WGS) entry which is preliminary data.</text>
</comment>
<feature type="transmembrane region" description="Helical" evidence="8">
    <location>
        <begin position="42"/>
        <end position="62"/>
    </location>
</feature>
<evidence type="ECO:0000256" key="8">
    <source>
        <dbReference type="SAM" id="Phobius"/>
    </source>
</evidence>
<accession>A0ABT1LF94</accession>
<keyword evidence="7 8" id="KW-0472">Membrane</keyword>
<feature type="domain" description="ABC transporter" evidence="9">
    <location>
        <begin position="318"/>
        <end position="554"/>
    </location>
</feature>